<dbReference type="SUPFAM" id="SSF48592">
    <property type="entry name" value="GroEL equatorial domain-like"/>
    <property type="match status" value="1"/>
</dbReference>
<dbReference type="EMBL" id="JAJFAZ020000007">
    <property type="protein sequence ID" value="KAI5317082.1"/>
    <property type="molecule type" value="Genomic_DNA"/>
</dbReference>
<feature type="coiled-coil region" evidence="4">
    <location>
        <begin position="376"/>
        <end position="410"/>
    </location>
</feature>
<gene>
    <name evidence="7" type="ORF">L3X38_036789</name>
</gene>
<organism evidence="7 8">
    <name type="scientific">Prunus dulcis</name>
    <name type="common">Almond</name>
    <name type="synonym">Amygdalus dulcis</name>
    <dbReference type="NCBI Taxonomy" id="3755"/>
    <lineage>
        <taxon>Eukaryota</taxon>
        <taxon>Viridiplantae</taxon>
        <taxon>Streptophyta</taxon>
        <taxon>Embryophyta</taxon>
        <taxon>Tracheophyta</taxon>
        <taxon>Spermatophyta</taxon>
        <taxon>Magnoliopsida</taxon>
        <taxon>eudicotyledons</taxon>
        <taxon>Gunneridae</taxon>
        <taxon>Pentapetalae</taxon>
        <taxon>rosids</taxon>
        <taxon>fabids</taxon>
        <taxon>Rosales</taxon>
        <taxon>Rosaceae</taxon>
        <taxon>Amygdaloideae</taxon>
        <taxon>Amygdaleae</taxon>
        <taxon>Prunus</taxon>
    </lineage>
</organism>
<dbReference type="Gene3D" id="1.10.560.10">
    <property type="entry name" value="GroEL-like equatorial domain"/>
    <property type="match status" value="1"/>
</dbReference>
<dbReference type="Proteomes" id="UP001054821">
    <property type="component" value="Chromosome 7"/>
</dbReference>
<evidence type="ECO:0000313" key="7">
    <source>
        <dbReference type="EMBL" id="KAI5317082.1"/>
    </source>
</evidence>
<dbReference type="Gene3D" id="3.40.395.10">
    <property type="entry name" value="Adenoviral Proteinase, Chain A"/>
    <property type="match status" value="1"/>
</dbReference>
<dbReference type="SUPFAM" id="SSF54001">
    <property type="entry name" value="Cysteine proteinases"/>
    <property type="match status" value="1"/>
</dbReference>
<sequence>MACKAKLMIPEDEKYEGKPYALSHTRTAITTIKAKFNTQQLQRFEGSCFGHLLLIEDLKWNSQIIHGLLMRKADPKTVTQVNGIKFIVGNKLIQFTAQQFCLITGLRFGKLPFIPKATNENCSLKRKYFSTNKPATLLDLHTAFIECTDDEDALKLGMVYFANFVLLGTEKHVLIDMRYLKLAEDLDEFDKYPWGAVSYAMTNASLLRAVSAEYQRVKVPQKRKMPKQRGKRTQTRMRSGRPREYIIRGFGFALQIWAFEVFPALEALHFTVHEDNRHIPRILHWRSNTVARFRDVMSQVFENFEVDVQLLRPTAIEKQQPYWSWGDDDNEEPMVELFGDEAEEKTGTSSEEKDADVEETATLPSSSKAKGSVNDVRSLKHQLRSTKDELAKLRSSNRGLRNRVRDLEAIVQKNCLKHENECDRNKQAIRDLTLKIAEVEHYLKLETEELKKNYGGEAHEEVCTAQMNDGGQNDLSPVNEPTSPTTAAPKMDTEVPADGVEPFPGMHTERGEMEAPVCGDGVEHFPASDQQGAPREPEVPADRVEPFPAMEVIDTEIETSVPERQVDQQPHKVPTAEDVKLPSVEDALLPTPEDGNGYRVICKTMLHLLQDWKKTEIEGVGSKVRPPMKCNITVVGDEGDEGDNEATATVRKPAGEGKGCRLKRAATPLLSPFTDPSRKKSKVTDLHAQTPQPRFDPTKPVAMDDVKAIIQLCRAWKTDISAELELEPFEVGADFFYKLLDETAWMSSRHLDMAMFLIRKRQLSHPQLFGREWTTAEFCLQQFLQPFAMPSGKRVTRKQSAASTVHPPPNYLKNVHHFVNGSWQHGYAQAWTKVRKVYLPYNVRQSHWVAVEVDFVRHTVTVYDSYSDFTSNSMLVRFMEPITHTLAKVLHEMRFYEKSEVEAVKSKGTDMSNFNPFTICRISDVPQQTDGTSCGIMTVKFIEYLSAGIPLHTIDPSKFGYYRLKLAIEALRGEAYIWDACNVKAQSFKTAIEAACLLLRIDDIVSGMKKKQPPGAKAPSKPQVETEGDADNEQIIPECLSRARGYLSLNEVFL</sequence>
<dbReference type="InterPro" id="IPR015410">
    <property type="entry name" value="DUF1985"/>
</dbReference>
<feature type="region of interest" description="Disordered" evidence="5">
    <location>
        <begin position="342"/>
        <end position="376"/>
    </location>
</feature>
<dbReference type="Pfam" id="PF09331">
    <property type="entry name" value="DUF1985"/>
    <property type="match status" value="1"/>
</dbReference>
<feature type="region of interest" description="Disordered" evidence="5">
    <location>
        <begin position="1010"/>
        <end position="1030"/>
    </location>
</feature>
<protein>
    <recommendedName>
        <fullName evidence="6">Ubiquitin-like protease family profile domain-containing protein</fullName>
    </recommendedName>
</protein>
<evidence type="ECO:0000256" key="5">
    <source>
        <dbReference type="SAM" id="MobiDB-lite"/>
    </source>
</evidence>
<evidence type="ECO:0000259" key="6">
    <source>
        <dbReference type="PROSITE" id="PS50600"/>
    </source>
</evidence>
<feature type="region of interest" description="Disordered" evidence="5">
    <location>
        <begin position="671"/>
        <end position="700"/>
    </location>
</feature>
<comment type="caution">
    <text evidence="7">The sequence shown here is derived from an EMBL/GenBank/DDBJ whole genome shotgun (WGS) entry which is preliminary data.</text>
</comment>
<dbReference type="PANTHER" id="PTHR48449">
    <property type="entry name" value="DUF1985 DOMAIN-CONTAINING PROTEIN"/>
    <property type="match status" value="1"/>
</dbReference>
<keyword evidence="4" id="KW-0175">Coiled coil</keyword>
<keyword evidence="3" id="KW-0378">Hydrolase</keyword>
<dbReference type="PANTHER" id="PTHR48449:SF1">
    <property type="entry name" value="DUF1985 DOMAIN-CONTAINING PROTEIN"/>
    <property type="match status" value="1"/>
</dbReference>
<evidence type="ECO:0000256" key="4">
    <source>
        <dbReference type="SAM" id="Coils"/>
    </source>
</evidence>
<dbReference type="GO" id="GO:0006508">
    <property type="term" value="P:proteolysis"/>
    <property type="evidence" value="ECO:0007669"/>
    <property type="project" value="UniProtKB-KW"/>
</dbReference>
<evidence type="ECO:0000256" key="1">
    <source>
        <dbReference type="ARBA" id="ARBA00005234"/>
    </source>
</evidence>
<feature type="compositionally biased region" description="Basic and acidic residues" evidence="5">
    <location>
        <begin position="676"/>
        <end position="685"/>
    </location>
</feature>
<dbReference type="InterPro" id="IPR038765">
    <property type="entry name" value="Papain-like_cys_pep_sf"/>
</dbReference>
<dbReference type="InterPro" id="IPR027413">
    <property type="entry name" value="GROEL-like_equatorial_sf"/>
</dbReference>
<evidence type="ECO:0000256" key="2">
    <source>
        <dbReference type="ARBA" id="ARBA00022670"/>
    </source>
</evidence>
<feature type="compositionally biased region" description="Polar residues" evidence="5">
    <location>
        <begin position="469"/>
        <end position="486"/>
    </location>
</feature>
<comment type="similarity">
    <text evidence="1">Belongs to the peptidase C48 family.</text>
</comment>
<dbReference type="InterPro" id="IPR003653">
    <property type="entry name" value="Peptidase_C48_C"/>
</dbReference>
<accession>A0AAD4V3W3</accession>
<name>A0AAD4V3W3_PRUDU</name>
<dbReference type="AlphaFoldDB" id="A0AAD4V3W3"/>
<proteinExistence type="inferred from homology"/>
<reference evidence="7 8" key="1">
    <citation type="journal article" date="2022" name="G3 (Bethesda)">
        <title>Whole-genome sequence and methylome profiling of the almond [Prunus dulcis (Mill.) D.A. Webb] cultivar 'Nonpareil'.</title>
        <authorList>
            <person name="D'Amico-Willman K.M."/>
            <person name="Ouma W.Z."/>
            <person name="Meulia T."/>
            <person name="Sideli G.M."/>
            <person name="Gradziel T.M."/>
            <person name="Fresnedo-Ramirez J."/>
        </authorList>
    </citation>
    <scope>NUCLEOTIDE SEQUENCE [LARGE SCALE GENOMIC DNA]</scope>
    <source>
        <strain evidence="7">Clone GOH B32 T37-40</strain>
    </source>
</reference>
<dbReference type="Pfam" id="PF02902">
    <property type="entry name" value="Peptidase_C48"/>
    <property type="match status" value="1"/>
</dbReference>
<feature type="domain" description="Ubiquitin-like protease family profile" evidence="6">
    <location>
        <begin position="729"/>
        <end position="945"/>
    </location>
</feature>
<dbReference type="GO" id="GO:0008234">
    <property type="term" value="F:cysteine-type peptidase activity"/>
    <property type="evidence" value="ECO:0007669"/>
    <property type="project" value="InterPro"/>
</dbReference>
<evidence type="ECO:0000256" key="3">
    <source>
        <dbReference type="ARBA" id="ARBA00022801"/>
    </source>
</evidence>
<feature type="region of interest" description="Disordered" evidence="5">
    <location>
        <begin position="469"/>
        <end position="496"/>
    </location>
</feature>
<keyword evidence="8" id="KW-1185">Reference proteome</keyword>
<evidence type="ECO:0000313" key="8">
    <source>
        <dbReference type="Proteomes" id="UP001054821"/>
    </source>
</evidence>
<dbReference type="PROSITE" id="PS50600">
    <property type="entry name" value="ULP_PROTEASE"/>
    <property type="match status" value="1"/>
</dbReference>
<keyword evidence="2" id="KW-0645">Protease</keyword>